<organism evidence="4 5">
    <name type="scientific">Streptomyces glycanivorans</name>
    <dbReference type="NCBI Taxonomy" id="3033808"/>
    <lineage>
        <taxon>Bacteria</taxon>
        <taxon>Bacillati</taxon>
        <taxon>Actinomycetota</taxon>
        <taxon>Actinomycetes</taxon>
        <taxon>Kitasatosporales</taxon>
        <taxon>Streptomycetaceae</taxon>
        <taxon>Streptomyces</taxon>
    </lineage>
</organism>
<evidence type="ECO:0000313" key="4">
    <source>
        <dbReference type="EMBL" id="WLQ68921.1"/>
    </source>
</evidence>
<feature type="compositionally biased region" description="Basic and acidic residues" evidence="1">
    <location>
        <begin position="149"/>
        <end position="158"/>
    </location>
</feature>
<keyword evidence="2" id="KW-0472">Membrane</keyword>
<dbReference type="Pfam" id="PF13400">
    <property type="entry name" value="Tad"/>
    <property type="match status" value="1"/>
</dbReference>
<dbReference type="RefSeq" id="WP_306105144.1">
    <property type="nucleotide sequence ID" value="NZ_CP120983.1"/>
</dbReference>
<dbReference type="Proteomes" id="UP001224433">
    <property type="component" value="Chromosome"/>
</dbReference>
<name>A0ABY9JQD4_9ACTN</name>
<evidence type="ECO:0000313" key="5">
    <source>
        <dbReference type="Proteomes" id="UP001224433"/>
    </source>
</evidence>
<evidence type="ECO:0000256" key="1">
    <source>
        <dbReference type="SAM" id="MobiDB-lite"/>
    </source>
</evidence>
<feature type="compositionally biased region" description="Acidic residues" evidence="1">
    <location>
        <begin position="165"/>
        <end position="176"/>
    </location>
</feature>
<dbReference type="EMBL" id="CP120983">
    <property type="protein sequence ID" value="WLQ68921.1"/>
    <property type="molecule type" value="Genomic_DNA"/>
</dbReference>
<protein>
    <submittedName>
        <fullName evidence="4">Pilus assembly protein TadG-related protein</fullName>
    </submittedName>
</protein>
<reference evidence="4 5" key="1">
    <citation type="submission" date="2023-03" db="EMBL/GenBank/DDBJ databases">
        <title>Isolation and description of six Streptomyces strains from soil environments, able to metabolize different microbial glucans.</title>
        <authorList>
            <person name="Widen T."/>
            <person name="Larsbrink J."/>
        </authorList>
    </citation>
    <scope>NUCLEOTIDE SEQUENCE [LARGE SCALE GENOMIC DNA]</scope>
    <source>
        <strain evidence="4 5">Alt3</strain>
    </source>
</reference>
<keyword evidence="2" id="KW-0812">Transmembrane</keyword>
<dbReference type="InterPro" id="IPR028087">
    <property type="entry name" value="Tad_N"/>
</dbReference>
<keyword evidence="5" id="KW-1185">Reference proteome</keyword>
<sequence length="216" mass="23096">MKAGQTHEAGQAFPIYIMVVAGLLFLAFAYFAVGQASMKKNEAQTAADAAALAAAQDARDSWSWPGVFDLEQWDDLLNGRAAVSGSCDAADWLAAENDAHVVAPGCHADGGKEVSYTVTVETNKSVGDSVIASTTTRKATATARAVIEPRCRIEEDTRPTPSQPADDDDGDTDESEEQKAYKAVCDDEDLDFDIDPKNLKLLPDLADLFSVHLADK</sequence>
<keyword evidence="2" id="KW-1133">Transmembrane helix</keyword>
<feature type="domain" description="Putative Flp pilus-assembly TadG-like N-terminal" evidence="3">
    <location>
        <begin position="10"/>
        <end position="57"/>
    </location>
</feature>
<gene>
    <name evidence="4" type="ORF">P8A20_12975</name>
</gene>
<feature type="transmembrane region" description="Helical" evidence="2">
    <location>
        <begin position="12"/>
        <end position="33"/>
    </location>
</feature>
<evidence type="ECO:0000256" key="2">
    <source>
        <dbReference type="SAM" id="Phobius"/>
    </source>
</evidence>
<proteinExistence type="predicted"/>
<evidence type="ECO:0000259" key="3">
    <source>
        <dbReference type="Pfam" id="PF13400"/>
    </source>
</evidence>
<accession>A0ABY9JQD4</accession>
<feature type="region of interest" description="Disordered" evidence="1">
    <location>
        <begin position="149"/>
        <end position="185"/>
    </location>
</feature>